<accession>A0AAD4EC51</accession>
<dbReference type="RefSeq" id="XP_041227798.1">
    <property type="nucleotide sequence ID" value="XM_041373356.1"/>
</dbReference>
<dbReference type="EMBL" id="JABBWK010000018">
    <property type="protein sequence ID" value="KAG1902223.1"/>
    <property type="molecule type" value="Genomic_DNA"/>
</dbReference>
<evidence type="ECO:0000313" key="2">
    <source>
        <dbReference type="Proteomes" id="UP001195769"/>
    </source>
</evidence>
<organism evidence="1 2">
    <name type="scientific">Suillus fuscotomentosus</name>
    <dbReference type="NCBI Taxonomy" id="1912939"/>
    <lineage>
        <taxon>Eukaryota</taxon>
        <taxon>Fungi</taxon>
        <taxon>Dikarya</taxon>
        <taxon>Basidiomycota</taxon>
        <taxon>Agaricomycotina</taxon>
        <taxon>Agaricomycetes</taxon>
        <taxon>Agaricomycetidae</taxon>
        <taxon>Boletales</taxon>
        <taxon>Suillineae</taxon>
        <taxon>Suillaceae</taxon>
        <taxon>Suillus</taxon>
    </lineage>
</organism>
<reference evidence="1" key="1">
    <citation type="journal article" date="2020" name="New Phytol.">
        <title>Comparative genomics reveals dynamic genome evolution in host specialist ectomycorrhizal fungi.</title>
        <authorList>
            <person name="Lofgren L.A."/>
            <person name="Nguyen N.H."/>
            <person name="Vilgalys R."/>
            <person name="Ruytinx J."/>
            <person name="Liao H.L."/>
            <person name="Branco S."/>
            <person name="Kuo A."/>
            <person name="LaButti K."/>
            <person name="Lipzen A."/>
            <person name="Andreopoulos W."/>
            <person name="Pangilinan J."/>
            <person name="Riley R."/>
            <person name="Hundley H."/>
            <person name="Na H."/>
            <person name="Barry K."/>
            <person name="Grigoriev I.V."/>
            <person name="Stajich J.E."/>
            <person name="Kennedy P.G."/>
        </authorList>
    </citation>
    <scope>NUCLEOTIDE SEQUENCE</scope>
    <source>
        <strain evidence="1">FC203</strain>
    </source>
</reference>
<dbReference type="AlphaFoldDB" id="A0AAD4EC51"/>
<name>A0AAD4EC51_9AGAM</name>
<dbReference type="Proteomes" id="UP001195769">
    <property type="component" value="Unassembled WGS sequence"/>
</dbReference>
<sequence length="121" mass="13949">PYYPFSGRKEWEVASWLLHSGLSMGKIDSFLSLEMIKALSLSFHSAKELRGRAEQLPSGPRWLSRVIETAHPTKSPVVLYWRDPLECIASIINDPSFHNQFNFMPQKVYSTAERTCRIYSD</sequence>
<proteinExistence type="predicted"/>
<dbReference type="GeneID" id="64667654"/>
<dbReference type="Pfam" id="PF18759">
    <property type="entry name" value="Plavaka"/>
    <property type="match status" value="1"/>
</dbReference>
<dbReference type="InterPro" id="IPR041078">
    <property type="entry name" value="Plavaka"/>
</dbReference>
<feature type="non-terminal residue" evidence="1">
    <location>
        <position position="121"/>
    </location>
</feature>
<keyword evidence="2" id="KW-1185">Reference proteome</keyword>
<comment type="caution">
    <text evidence="1">The sequence shown here is derived from an EMBL/GenBank/DDBJ whole genome shotgun (WGS) entry which is preliminary data.</text>
</comment>
<evidence type="ECO:0000313" key="1">
    <source>
        <dbReference type="EMBL" id="KAG1902223.1"/>
    </source>
</evidence>
<gene>
    <name evidence="1" type="ORF">F5891DRAFT_894998</name>
</gene>
<feature type="non-terminal residue" evidence="1">
    <location>
        <position position="1"/>
    </location>
</feature>
<protein>
    <submittedName>
        <fullName evidence="1">Uncharacterized protein</fullName>
    </submittedName>
</protein>